<feature type="domain" description="Phytanoyl-CoA hydroxylase-interacting protein-like C-terminal" evidence="1">
    <location>
        <begin position="101"/>
        <end position="192"/>
    </location>
</feature>
<comment type="caution">
    <text evidence="2">The sequence shown here is derived from an EMBL/GenBank/DDBJ whole genome shotgun (WGS) entry which is preliminary data.</text>
</comment>
<dbReference type="AlphaFoldDB" id="A0AAD4R5Y1"/>
<dbReference type="PANTHER" id="PTHR15698">
    <property type="entry name" value="PROTEIN CBG15099"/>
    <property type="match status" value="1"/>
</dbReference>
<protein>
    <submittedName>
        <fullName evidence="2">Phytanoyl-CoA hydroxylase-interacting protein-like</fullName>
    </submittedName>
</protein>
<reference evidence="2" key="1">
    <citation type="submission" date="2022-01" db="EMBL/GenBank/DDBJ databases">
        <title>Genome Sequence Resource for Two Populations of Ditylenchus destructor, the Migratory Endoparasitic Phytonematode.</title>
        <authorList>
            <person name="Zhang H."/>
            <person name="Lin R."/>
            <person name="Xie B."/>
        </authorList>
    </citation>
    <scope>NUCLEOTIDE SEQUENCE</scope>
    <source>
        <strain evidence="2">BazhouSP</strain>
    </source>
</reference>
<dbReference type="EMBL" id="JAKKPZ010000021">
    <property type="protein sequence ID" value="KAI1711659.1"/>
    <property type="molecule type" value="Genomic_DNA"/>
</dbReference>
<evidence type="ECO:0000313" key="3">
    <source>
        <dbReference type="Proteomes" id="UP001201812"/>
    </source>
</evidence>
<evidence type="ECO:0000259" key="1">
    <source>
        <dbReference type="Pfam" id="PF19281"/>
    </source>
</evidence>
<dbReference type="Pfam" id="PF19281">
    <property type="entry name" value="PHYHIP_C"/>
    <property type="match status" value="1"/>
</dbReference>
<gene>
    <name evidence="2" type="ORF">DdX_10121</name>
</gene>
<accession>A0AAD4R5Y1</accession>
<dbReference type="InterPro" id="IPR045545">
    <property type="entry name" value="PHYIP/PHIPL_C"/>
</dbReference>
<dbReference type="GO" id="GO:0005737">
    <property type="term" value="C:cytoplasm"/>
    <property type="evidence" value="ECO:0007669"/>
    <property type="project" value="TreeGrafter"/>
</dbReference>
<organism evidence="2 3">
    <name type="scientific">Ditylenchus destructor</name>
    <dbReference type="NCBI Taxonomy" id="166010"/>
    <lineage>
        <taxon>Eukaryota</taxon>
        <taxon>Metazoa</taxon>
        <taxon>Ecdysozoa</taxon>
        <taxon>Nematoda</taxon>
        <taxon>Chromadorea</taxon>
        <taxon>Rhabditida</taxon>
        <taxon>Tylenchina</taxon>
        <taxon>Tylenchomorpha</taxon>
        <taxon>Sphaerularioidea</taxon>
        <taxon>Anguinidae</taxon>
        <taxon>Anguininae</taxon>
        <taxon>Ditylenchus</taxon>
    </lineage>
</organism>
<keyword evidence="3" id="KW-1185">Reference proteome</keyword>
<proteinExistence type="predicted"/>
<dbReference type="PANTHER" id="PTHR15698:SF4">
    <property type="entry name" value="PHYTANOYL-COA HYDROXYLASE-INTERACTING PROTEIN-LIKE C-TERMINAL DOMAIN-CONTAINING PROTEIN"/>
    <property type="match status" value="1"/>
</dbReference>
<dbReference type="InterPro" id="IPR042868">
    <property type="entry name" value="PHYHIP/PHYHIPL"/>
</dbReference>
<name>A0AAD4R5Y1_9BILA</name>
<evidence type="ECO:0000313" key="2">
    <source>
        <dbReference type="EMBL" id="KAI1711659.1"/>
    </source>
</evidence>
<dbReference type="Proteomes" id="UP001201812">
    <property type="component" value="Unassembled WGS sequence"/>
</dbReference>
<sequence>MSKQLNQECSGTPSRREIEDLYQLAQIYTKTLTKETAYVRAVYLSYVSPIVDNILEEGSLKVSRGHVPTSHEKTPIEHLPGIVFAADTKNGSIWNDGKLCILPNVLINKEETNLYFGNFFCYTGYTHFVTLVVTRDGSEEDKYCSEKLVRIDVNDNLYFRAAKNDESSFNMISGQRIVVEIMYAHDLTYTAGDGRIWAMPAAPDFQRWENDSSEPWRWCTSCDICNVNPCGRNGRYKNPKLDN</sequence>